<feature type="non-terminal residue" evidence="2">
    <location>
        <position position="1"/>
    </location>
</feature>
<organism evidence="2">
    <name type="scientific">uncultured Craurococcus sp</name>
    <dbReference type="NCBI Taxonomy" id="1135998"/>
    <lineage>
        <taxon>Bacteria</taxon>
        <taxon>Pseudomonadati</taxon>
        <taxon>Pseudomonadota</taxon>
        <taxon>Alphaproteobacteria</taxon>
        <taxon>Acetobacterales</taxon>
        <taxon>Acetobacteraceae</taxon>
        <taxon>Craurococcus</taxon>
        <taxon>environmental samples</taxon>
    </lineage>
</organism>
<sequence>VRVHRHRGWGVRREEGAHFGAFPLPRPACRPWRHGDHPPPVPPQSLHRSLAEGGLHGRGGGPRGRAQQALGGIPVGDAQAGRQDPYPDPRPGRPRGDAEGARRACGLRRRAAVQRARRLFRDLERCRLRRGRGTARCRGRGGRRM</sequence>
<evidence type="ECO:0000256" key="1">
    <source>
        <dbReference type="SAM" id="MobiDB-lite"/>
    </source>
</evidence>
<proteinExistence type="predicted"/>
<feature type="compositionally biased region" description="Basic and acidic residues" evidence="1">
    <location>
        <begin position="85"/>
        <end position="102"/>
    </location>
</feature>
<feature type="compositionally biased region" description="Gly residues" evidence="1">
    <location>
        <begin position="54"/>
        <end position="63"/>
    </location>
</feature>
<feature type="region of interest" description="Disordered" evidence="1">
    <location>
        <begin position="30"/>
        <end position="110"/>
    </location>
</feature>
<name>A0A6J4IL53_9PROT</name>
<protein>
    <submittedName>
        <fullName evidence="2">Uncharacterized protein</fullName>
    </submittedName>
</protein>
<dbReference type="AlphaFoldDB" id="A0A6J4IL53"/>
<gene>
    <name evidence="2" type="ORF">AVDCRST_MAG27-2662</name>
</gene>
<evidence type="ECO:0000313" key="2">
    <source>
        <dbReference type="EMBL" id="CAA9253007.1"/>
    </source>
</evidence>
<feature type="non-terminal residue" evidence="2">
    <location>
        <position position="145"/>
    </location>
</feature>
<reference evidence="2" key="1">
    <citation type="submission" date="2020-02" db="EMBL/GenBank/DDBJ databases">
        <authorList>
            <person name="Meier V. D."/>
        </authorList>
    </citation>
    <scope>NUCLEOTIDE SEQUENCE</scope>
    <source>
        <strain evidence="2">AVDCRST_MAG27</strain>
    </source>
</reference>
<accession>A0A6J4IL53</accession>
<dbReference type="EMBL" id="CADCTD010000093">
    <property type="protein sequence ID" value="CAA9253007.1"/>
    <property type="molecule type" value="Genomic_DNA"/>
</dbReference>